<evidence type="ECO:0000256" key="1">
    <source>
        <dbReference type="SAM" id="Phobius"/>
    </source>
</evidence>
<keyword evidence="1" id="KW-0812">Transmembrane</keyword>
<gene>
    <name evidence="2" type="ORF">BDD43_2335</name>
</gene>
<dbReference type="AlphaFoldDB" id="A0A495IZL7"/>
<keyword evidence="1" id="KW-1133">Transmembrane helix</keyword>
<organism evidence="2 3">
    <name type="scientific">Mucilaginibacter gracilis</name>
    <dbReference type="NCBI Taxonomy" id="423350"/>
    <lineage>
        <taxon>Bacteria</taxon>
        <taxon>Pseudomonadati</taxon>
        <taxon>Bacteroidota</taxon>
        <taxon>Sphingobacteriia</taxon>
        <taxon>Sphingobacteriales</taxon>
        <taxon>Sphingobacteriaceae</taxon>
        <taxon>Mucilaginibacter</taxon>
    </lineage>
</organism>
<evidence type="ECO:0000313" key="2">
    <source>
        <dbReference type="EMBL" id="RKR82165.1"/>
    </source>
</evidence>
<reference evidence="2 3" key="1">
    <citation type="submission" date="2018-10" db="EMBL/GenBank/DDBJ databases">
        <title>Genomic Encyclopedia of Archaeal and Bacterial Type Strains, Phase II (KMG-II): from individual species to whole genera.</title>
        <authorList>
            <person name="Goeker M."/>
        </authorList>
    </citation>
    <scope>NUCLEOTIDE SEQUENCE [LARGE SCALE GENOMIC DNA]</scope>
    <source>
        <strain evidence="2 3">DSM 18602</strain>
    </source>
</reference>
<dbReference type="EMBL" id="RBKU01000001">
    <property type="protein sequence ID" value="RKR82165.1"/>
    <property type="molecule type" value="Genomic_DNA"/>
</dbReference>
<proteinExistence type="predicted"/>
<accession>A0A495IZL7</accession>
<keyword evidence="1" id="KW-0472">Membrane</keyword>
<dbReference type="Proteomes" id="UP000268007">
    <property type="component" value="Unassembled WGS sequence"/>
</dbReference>
<keyword evidence="3" id="KW-1185">Reference proteome</keyword>
<protein>
    <submittedName>
        <fullName evidence="2">Uncharacterized protein</fullName>
    </submittedName>
</protein>
<evidence type="ECO:0000313" key="3">
    <source>
        <dbReference type="Proteomes" id="UP000268007"/>
    </source>
</evidence>
<comment type="caution">
    <text evidence="2">The sequence shown here is derived from an EMBL/GenBank/DDBJ whole genome shotgun (WGS) entry which is preliminary data.</text>
</comment>
<sequence length="359" mass="38980">MCAFIILYNNIPQRCYSGAFVLQVALANNINLSINVMIKKQILTDVGQHDEWLGSGYFNSFPGKKFSNTIKLRLLKCRAIFILGLTCFCSSVVFAQDTFEHSMALKFDSLLNSQSTAKHASGSEIVLYPDDAPSSLMSPTGFGGSGTYIYGGIGGTYPELYTDNKADLILFGGLSFGDPAKIVNVAIGVNVTDVHRFSDFSANLNISRQLPRGSSISIGTYQLLSNPNQTDSEGNTFYFAFGHAVQWARSKTPGLSALSYSIGFGTGRFLYKSPNDVDAGKGKYGTAVFCNVSYEIIRHVNLNAEWYGTNMGVSAGIRPFKNPLSICVGVDNLTKYSGDKPSMVFTIGYPLSVKRSTAK</sequence>
<name>A0A495IZL7_9SPHI</name>
<feature type="transmembrane region" description="Helical" evidence="1">
    <location>
        <begin position="74"/>
        <end position="95"/>
    </location>
</feature>